<proteinExistence type="predicted"/>
<accession>A0A0N7M1S9</accession>
<organism evidence="1 2">
    <name type="scientific">Thalassovita mediterranea</name>
    <dbReference type="NCBI Taxonomy" id="340021"/>
    <lineage>
        <taxon>Bacteria</taxon>
        <taxon>Pseudomonadati</taxon>
        <taxon>Pseudomonadota</taxon>
        <taxon>Alphaproteobacteria</taxon>
        <taxon>Rhodobacterales</taxon>
        <taxon>Roseobacteraceae</taxon>
        <taxon>Thalassovita</taxon>
    </lineage>
</organism>
<protein>
    <submittedName>
        <fullName evidence="1">Putative transcriptional regulator</fullName>
    </submittedName>
</protein>
<sequence length="79" mass="9018">MDQNQNTLRAQLDCIQIFGALPDDALVDLKTVSTLASRSRSSIYRDIRLGYFVKPLRLGKISSRWRVEDVRAYLNGNSM</sequence>
<dbReference type="Pfam" id="PF05930">
    <property type="entry name" value="Phage_AlpA"/>
    <property type="match status" value="1"/>
</dbReference>
<dbReference type="AlphaFoldDB" id="A0A0N7M1S9"/>
<reference evidence="1 2" key="1">
    <citation type="submission" date="2015-09" db="EMBL/GenBank/DDBJ databases">
        <authorList>
            <consortium name="Swine Surveillance"/>
        </authorList>
    </citation>
    <scope>NUCLEOTIDE SEQUENCE [LARGE SCALE GENOMIC DNA]</scope>
    <source>
        <strain evidence="1 2">CECT 8383</strain>
    </source>
</reference>
<dbReference type="InterPro" id="IPR010260">
    <property type="entry name" value="AlpA"/>
</dbReference>
<dbReference type="EMBL" id="CYSF01000006">
    <property type="protein sequence ID" value="CUH84155.1"/>
    <property type="molecule type" value="Genomic_DNA"/>
</dbReference>
<dbReference type="STRING" id="340021.TM5383_01360"/>
<name>A0A0N7M1S9_9RHOB</name>
<evidence type="ECO:0000313" key="2">
    <source>
        <dbReference type="Proteomes" id="UP000051681"/>
    </source>
</evidence>
<dbReference type="OrthoDB" id="8527558at2"/>
<gene>
    <name evidence="1" type="ORF">TM5383_01360</name>
</gene>
<dbReference type="Gene3D" id="1.10.238.160">
    <property type="match status" value="1"/>
</dbReference>
<dbReference type="Proteomes" id="UP000051681">
    <property type="component" value="Unassembled WGS sequence"/>
</dbReference>
<keyword evidence="2" id="KW-1185">Reference proteome</keyword>
<evidence type="ECO:0000313" key="1">
    <source>
        <dbReference type="EMBL" id="CUH84155.1"/>
    </source>
</evidence>